<dbReference type="HOGENOM" id="CLU_067079_1_0_11"/>
<dbReference type="Gene3D" id="3.40.50.150">
    <property type="entry name" value="Vaccinia Virus protein VP39"/>
    <property type="match status" value="1"/>
</dbReference>
<protein>
    <recommendedName>
        <fullName evidence="3">Methyltransferase</fullName>
    </recommendedName>
</protein>
<name>E3IWB7_PSEI1</name>
<evidence type="ECO:0008006" key="3">
    <source>
        <dbReference type="Google" id="ProtNLM"/>
    </source>
</evidence>
<dbReference type="PIRSF" id="PIRSF017393">
    <property type="entry name" value="MTase_SAV2177"/>
    <property type="match status" value="1"/>
</dbReference>
<evidence type="ECO:0000313" key="1">
    <source>
        <dbReference type="EMBL" id="ADP78959.1"/>
    </source>
</evidence>
<dbReference type="OrthoDB" id="3215819at2"/>
<gene>
    <name evidence="1" type="ordered locus">FraEuI1c_0881</name>
</gene>
<dbReference type="Pfam" id="PF04672">
    <property type="entry name" value="Methyltransf_19"/>
    <property type="match status" value="1"/>
</dbReference>
<dbReference type="InterPro" id="IPR029063">
    <property type="entry name" value="SAM-dependent_MTases_sf"/>
</dbReference>
<dbReference type="InParanoid" id="E3IWB7"/>
<dbReference type="AlphaFoldDB" id="E3IWB7"/>
<dbReference type="KEGG" id="fri:FraEuI1c_0881"/>
<dbReference type="Proteomes" id="UP000002484">
    <property type="component" value="Chromosome"/>
</dbReference>
<evidence type="ECO:0000313" key="2">
    <source>
        <dbReference type="Proteomes" id="UP000002484"/>
    </source>
</evidence>
<accession>E3IWB7</accession>
<sequence length="283" mass="30410">MTLDYPERQLGGIDLRTDVPHSARMYDYYLDGKNNFPPDRKAAELVLAEFPQARTVARQNRDFLRRATRFLAAHVGIRQFLDVGTGIPTSPNLHEVAQAVSPAARVVYADNDPIVLAHARALLTSHPEGATAYLDANLLDPARILGSDEVRDTLDLTHPVGLSLIAVLHFLPDDVDPHGIVVALLDGLPAGSYLTLTHATGDFARAQADQAAAVYRARGIPAQTRSRAEVECFFDGLEPVAPGVTVAHRWRPDAAGAAKAPGRDGGTLTDAEVSCYAGVGRKP</sequence>
<dbReference type="EMBL" id="CP002299">
    <property type="protein sequence ID" value="ADP78959.1"/>
    <property type="molecule type" value="Genomic_DNA"/>
</dbReference>
<proteinExistence type="predicted"/>
<dbReference type="RefSeq" id="WP_013422080.1">
    <property type="nucleotide sequence ID" value="NC_014666.1"/>
</dbReference>
<reference evidence="1 2" key="1">
    <citation type="submission" date="2010-10" db="EMBL/GenBank/DDBJ databases">
        <title>Complete sequence of Frankia sp. EuI1c.</title>
        <authorList>
            <consortium name="US DOE Joint Genome Institute"/>
            <person name="Lucas S."/>
            <person name="Copeland A."/>
            <person name="Lapidus A."/>
            <person name="Cheng J.-F."/>
            <person name="Bruce D."/>
            <person name="Goodwin L."/>
            <person name="Pitluck S."/>
            <person name="Chertkov O."/>
            <person name="Detter J.C."/>
            <person name="Han C."/>
            <person name="Tapia R."/>
            <person name="Land M."/>
            <person name="Hauser L."/>
            <person name="Jeffries C."/>
            <person name="Kyrpides N."/>
            <person name="Ivanova N."/>
            <person name="Mikhailova N."/>
            <person name="Beauchemin N."/>
            <person name="Sen A."/>
            <person name="Sur S.A."/>
            <person name="Gtari M."/>
            <person name="Wall L."/>
            <person name="Tisa L."/>
            <person name="Woyke T."/>
        </authorList>
    </citation>
    <scope>NUCLEOTIDE SEQUENCE [LARGE SCALE GENOMIC DNA]</scope>
    <source>
        <strain evidence="2">DSM 45817 / CECT 9037 / EuI1c</strain>
    </source>
</reference>
<dbReference type="InterPro" id="IPR006764">
    <property type="entry name" value="SAM_dep_MeTrfase_SAV2177_type"/>
</dbReference>
<dbReference type="eggNOG" id="COG4106">
    <property type="taxonomic scope" value="Bacteria"/>
</dbReference>
<keyword evidence="2" id="KW-1185">Reference proteome</keyword>
<dbReference type="SUPFAM" id="SSF53335">
    <property type="entry name" value="S-adenosyl-L-methionine-dependent methyltransferases"/>
    <property type="match status" value="1"/>
</dbReference>
<organism evidence="1 2">
    <name type="scientific">Pseudofrankia inefficax (strain DSM 45817 / CECT 9037 / DDB 130130 / EuI1c)</name>
    <name type="common">Frankia inefficax</name>
    <dbReference type="NCBI Taxonomy" id="298654"/>
    <lineage>
        <taxon>Bacteria</taxon>
        <taxon>Bacillati</taxon>
        <taxon>Actinomycetota</taxon>
        <taxon>Actinomycetes</taxon>
        <taxon>Frankiales</taxon>
        <taxon>Frankiaceae</taxon>
        <taxon>Pseudofrankia</taxon>
    </lineage>
</organism>
<dbReference type="STRING" id="298654.FraEuI1c_0881"/>